<dbReference type="EMBL" id="KZ288226">
    <property type="protein sequence ID" value="PBC31902.1"/>
    <property type="molecule type" value="Genomic_DNA"/>
</dbReference>
<evidence type="ECO:0000313" key="2">
    <source>
        <dbReference type="EMBL" id="PBC31902.1"/>
    </source>
</evidence>
<feature type="region of interest" description="Disordered" evidence="1">
    <location>
        <begin position="38"/>
        <end position="95"/>
    </location>
</feature>
<protein>
    <submittedName>
        <fullName evidence="2">Uncharacterized protein</fullName>
    </submittedName>
</protein>
<feature type="region of interest" description="Disordered" evidence="1">
    <location>
        <begin position="167"/>
        <end position="224"/>
    </location>
</feature>
<proteinExistence type="predicted"/>
<keyword evidence="3" id="KW-1185">Reference proteome</keyword>
<feature type="region of interest" description="Disordered" evidence="1">
    <location>
        <begin position="291"/>
        <end position="314"/>
    </location>
</feature>
<dbReference type="OrthoDB" id="7356441at2759"/>
<feature type="region of interest" description="Disordered" evidence="1">
    <location>
        <begin position="231"/>
        <end position="250"/>
    </location>
</feature>
<dbReference type="Proteomes" id="UP000242457">
    <property type="component" value="Unassembled WGS sequence"/>
</dbReference>
<reference evidence="2 3" key="1">
    <citation type="submission" date="2014-07" db="EMBL/GenBank/DDBJ databases">
        <title>Genomic and transcriptomic analysis on Apis cerana provide comprehensive insights into honey bee biology.</title>
        <authorList>
            <person name="Diao Q."/>
            <person name="Sun L."/>
            <person name="Zheng H."/>
            <person name="Zheng H."/>
            <person name="Xu S."/>
            <person name="Wang S."/>
            <person name="Zeng Z."/>
            <person name="Hu F."/>
            <person name="Su S."/>
            <person name="Wu J."/>
        </authorList>
    </citation>
    <scope>NUCLEOTIDE SEQUENCE [LARGE SCALE GENOMIC DNA]</scope>
    <source>
        <tissue evidence="2">Pupae without intestine</tissue>
    </source>
</reference>
<dbReference type="STRING" id="94128.A0A2A3EKX0"/>
<gene>
    <name evidence="2" type="ORF">APICC_09029</name>
</gene>
<evidence type="ECO:0000313" key="3">
    <source>
        <dbReference type="Proteomes" id="UP000242457"/>
    </source>
</evidence>
<organism evidence="2 3">
    <name type="scientific">Apis cerana cerana</name>
    <name type="common">Oriental honeybee</name>
    <dbReference type="NCBI Taxonomy" id="94128"/>
    <lineage>
        <taxon>Eukaryota</taxon>
        <taxon>Metazoa</taxon>
        <taxon>Ecdysozoa</taxon>
        <taxon>Arthropoda</taxon>
        <taxon>Hexapoda</taxon>
        <taxon>Insecta</taxon>
        <taxon>Pterygota</taxon>
        <taxon>Neoptera</taxon>
        <taxon>Endopterygota</taxon>
        <taxon>Hymenoptera</taxon>
        <taxon>Apocrita</taxon>
        <taxon>Aculeata</taxon>
        <taxon>Apoidea</taxon>
        <taxon>Anthophila</taxon>
        <taxon>Apidae</taxon>
        <taxon>Apis</taxon>
    </lineage>
</organism>
<feature type="compositionally biased region" description="Basic and acidic residues" evidence="1">
    <location>
        <begin position="200"/>
        <end position="217"/>
    </location>
</feature>
<sequence length="330" mass="37392">MIRIYYYFYLYCRLRKSSSPSRWLIGLPPTSPRLKFIHTHPGGSPGVPRRPPRYPPSPSTRSRSLELLDSDEKKSVSPVKESEAQVRPRSRSLDGLLDEDSIVSDMKTEESSKLCNESKIDSKISLEPLDKLSGIKIEDNLSQIVSKKIQNEVEGSIINLYSNEFNDQKTNESQNPIPVPRQRLKTETKSESVTVVQQEETQKSSSEENSIKEEHPLMRPSKPYRFVSMDTSSMEHEKEDSQTSSENIDPCDNAELKKRLVVTGNDKSTLLKAKSCGAGLDSDENILSNEYKSKSREEGSLLSLPTGAEPKRKKNFMDKCVNKVRSFMKK</sequence>
<feature type="compositionally biased region" description="Basic and acidic residues" evidence="1">
    <location>
        <begin position="63"/>
        <end position="86"/>
    </location>
</feature>
<evidence type="ECO:0000256" key="1">
    <source>
        <dbReference type="SAM" id="MobiDB-lite"/>
    </source>
</evidence>
<dbReference type="AlphaFoldDB" id="A0A2A3EKX0"/>
<accession>A0A2A3EKX0</accession>
<name>A0A2A3EKX0_APICC</name>